<feature type="domain" description="CYTH" evidence="1">
    <location>
        <begin position="2"/>
        <end position="193"/>
    </location>
</feature>
<dbReference type="EMBL" id="CP122959">
    <property type="protein sequence ID" value="WGI18731.1"/>
    <property type="molecule type" value="Genomic_DNA"/>
</dbReference>
<evidence type="ECO:0000313" key="2">
    <source>
        <dbReference type="EMBL" id="SPE20505.1"/>
    </source>
</evidence>
<dbReference type="Gene3D" id="2.40.320.10">
    <property type="entry name" value="Hypothetical Protein Pfu-838710-001"/>
    <property type="match status" value="1"/>
</dbReference>
<dbReference type="InterPro" id="IPR009195">
    <property type="entry name" value="Uncharacterised_YjbK"/>
</dbReference>
<organism evidence="2 4">
    <name type="scientific">Latilactobacillus sakei</name>
    <name type="common">Lactobacillus sakei</name>
    <dbReference type="NCBI Taxonomy" id="1599"/>
    <lineage>
        <taxon>Bacteria</taxon>
        <taxon>Bacillati</taxon>
        <taxon>Bacillota</taxon>
        <taxon>Bacilli</taxon>
        <taxon>Lactobacillales</taxon>
        <taxon>Lactobacillaceae</taxon>
        <taxon>Latilactobacillus</taxon>
    </lineage>
</organism>
<dbReference type="PROSITE" id="PS51707">
    <property type="entry name" value="CYTH"/>
    <property type="match status" value="1"/>
</dbReference>
<dbReference type="SUPFAM" id="SSF55154">
    <property type="entry name" value="CYTH-like phosphatases"/>
    <property type="match status" value="1"/>
</dbReference>
<sequence length="193" mass="22377">MTQTIEREFKVSLTEQQFNQLRAAYSWPTPFTQTNYYYELPQNGLYQQHMGLRTRLYQEQAEQTLKVPQTGATRTLLEITDTIPLATAQQLIAQQTIQPDQQIAKHLETIGIDWAPLFIWGQATTKRQVLTLPSGRLTLDQTTYPDQTADYELELEFNDMILAQPFFQDIVARFKLTQTAPLNKIQRAKNHQS</sequence>
<dbReference type="RefSeq" id="WP_061827279.1">
    <property type="nucleotide sequence ID" value="NZ_CP015487.1"/>
</dbReference>
<dbReference type="InterPro" id="IPR023577">
    <property type="entry name" value="CYTH_domain"/>
</dbReference>
<dbReference type="SMART" id="SM01118">
    <property type="entry name" value="CYTH"/>
    <property type="match status" value="1"/>
</dbReference>
<dbReference type="Pfam" id="PF01928">
    <property type="entry name" value="CYTH"/>
    <property type="match status" value="1"/>
</dbReference>
<dbReference type="AlphaFoldDB" id="A0AAE8LVQ4"/>
<evidence type="ECO:0000313" key="4">
    <source>
        <dbReference type="Proteomes" id="UP000239650"/>
    </source>
</evidence>
<protein>
    <submittedName>
        <fullName evidence="2">CYTH domain protein</fullName>
    </submittedName>
    <submittedName>
        <fullName evidence="3">CYTH domain-containing protein</fullName>
    </submittedName>
</protein>
<dbReference type="Proteomes" id="UP001179858">
    <property type="component" value="Chromosome"/>
</dbReference>
<reference evidence="3" key="2">
    <citation type="submission" date="2023-04" db="EMBL/GenBank/DDBJ databases">
        <title>Novel strain of Lactilactobacillus sakei and use thereof.</title>
        <authorList>
            <person name="Kim S.Y."/>
        </authorList>
    </citation>
    <scope>NUCLEOTIDE SEQUENCE</scope>
    <source>
        <strain evidence="3">HUP1</strain>
    </source>
</reference>
<dbReference type="GeneID" id="57132356"/>
<proteinExistence type="predicted"/>
<gene>
    <name evidence="2" type="ORF">LAS9267_00891</name>
    <name evidence="3" type="ORF">QBD03_08225</name>
</gene>
<evidence type="ECO:0000259" key="1">
    <source>
        <dbReference type="PROSITE" id="PS51707"/>
    </source>
</evidence>
<name>A0AAE8LVQ4_LATSK</name>
<dbReference type="Proteomes" id="UP000239650">
    <property type="component" value="Unassembled WGS sequence"/>
</dbReference>
<evidence type="ECO:0000313" key="3">
    <source>
        <dbReference type="EMBL" id="WGI18731.1"/>
    </source>
</evidence>
<dbReference type="InterPro" id="IPR033469">
    <property type="entry name" value="CYTH-like_dom_sf"/>
</dbReference>
<dbReference type="PIRSF" id="PIRSF012526">
    <property type="entry name" value="CYTH_UCP012526"/>
    <property type="match status" value="1"/>
</dbReference>
<reference evidence="2 4" key="1">
    <citation type="submission" date="2018-02" db="EMBL/GenBank/DDBJ databases">
        <authorList>
            <person name="Rodrigo-Torres L."/>
            <person name="Arahal R. D."/>
            <person name="Lucena T."/>
        </authorList>
    </citation>
    <scope>NUCLEOTIDE SEQUENCE [LARGE SCALE GENOMIC DNA]</scope>
    <source>
        <strain evidence="2 4">CECT 9267</strain>
    </source>
</reference>
<dbReference type="CDD" id="cd07762">
    <property type="entry name" value="CYTH-like_Pase_1"/>
    <property type="match status" value="1"/>
</dbReference>
<dbReference type="EMBL" id="OKRC01000003">
    <property type="protein sequence ID" value="SPE20505.1"/>
    <property type="molecule type" value="Genomic_DNA"/>
</dbReference>
<accession>A0AAE8LVQ4</accession>